<protein>
    <submittedName>
        <fullName evidence="3">Uncharacterized protein</fullName>
    </submittedName>
</protein>
<evidence type="ECO:0000256" key="1">
    <source>
        <dbReference type="SAM" id="MobiDB-lite"/>
    </source>
</evidence>
<dbReference type="EMBL" id="JAMXLX010000006">
    <property type="protein sequence ID" value="MCO5958724.1"/>
    <property type="molecule type" value="Genomic_DNA"/>
</dbReference>
<dbReference type="EMBL" id="JAMQAY010000006">
    <property type="protein sequence ID" value="MCM2402663.1"/>
    <property type="molecule type" value="Genomic_DNA"/>
</dbReference>
<comment type="caution">
    <text evidence="3">The sequence shown here is derived from an EMBL/GenBank/DDBJ whole genome shotgun (WGS) entry which is preliminary data.</text>
</comment>
<dbReference type="AlphaFoldDB" id="A0AAJ1BYT9"/>
<dbReference type="Proteomes" id="UP001155079">
    <property type="component" value="Unassembled WGS sequence"/>
</dbReference>
<dbReference type="Proteomes" id="UP001155380">
    <property type="component" value="Unassembled WGS sequence"/>
</dbReference>
<dbReference type="Gene3D" id="2.60.120.10">
    <property type="entry name" value="Jelly Rolls"/>
    <property type="match status" value="1"/>
</dbReference>
<name>A0AAJ1BYT9_9HYPH</name>
<accession>A0AAJ1BYT9</accession>
<proteinExistence type="predicted"/>
<reference evidence="3 4" key="1">
    <citation type="submission" date="2022-06" db="EMBL/GenBank/DDBJ databases">
        <authorList>
            <person name="Sun Q."/>
        </authorList>
    </citation>
    <scope>NUCLEOTIDE SEQUENCE</scope>
    <source>
        <strain evidence="3">S101</strain>
        <strain evidence="2 4">S153</strain>
    </source>
</reference>
<evidence type="ECO:0000313" key="5">
    <source>
        <dbReference type="Proteomes" id="UP001155380"/>
    </source>
</evidence>
<evidence type="ECO:0000313" key="3">
    <source>
        <dbReference type="EMBL" id="MCO5958724.1"/>
    </source>
</evidence>
<dbReference type="RefSeq" id="WP_250911778.1">
    <property type="nucleotide sequence ID" value="NZ_JAMQAY010000006.1"/>
</dbReference>
<dbReference type="SUPFAM" id="SSF51182">
    <property type="entry name" value="RmlC-like cupins"/>
    <property type="match status" value="1"/>
</dbReference>
<gene>
    <name evidence="2" type="ORF">NBH20_15960</name>
    <name evidence="3" type="ORF">NBH21_18255</name>
</gene>
<dbReference type="InterPro" id="IPR014710">
    <property type="entry name" value="RmlC-like_jellyroll"/>
</dbReference>
<evidence type="ECO:0000313" key="2">
    <source>
        <dbReference type="EMBL" id="MCM2402663.1"/>
    </source>
</evidence>
<feature type="region of interest" description="Disordered" evidence="1">
    <location>
        <begin position="1"/>
        <end position="20"/>
    </location>
</feature>
<evidence type="ECO:0000313" key="4">
    <source>
        <dbReference type="Proteomes" id="UP001155079"/>
    </source>
</evidence>
<keyword evidence="4" id="KW-1185">Reference proteome</keyword>
<organism evidence="3 5">
    <name type="scientific">Ciceribacter sichuanensis</name>
    <dbReference type="NCBI Taxonomy" id="2949647"/>
    <lineage>
        <taxon>Bacteria</taxon>
        <taxon>Pseudomonadati</taxon>
        <taxon>Pseudomonadota</taxon>
        <taxon>Alphaproteobacteria</taxon>
        <taxon>Hyphomicrobiales</taxon>
        <taxon>Rhizobiaceae</taxon>
        <taxon>Ciceribacter</taxon>
    </lineage>
</organism>
<dbReference type="InterPro" id="IPR011051">
    <property type="entry name" value="RmlC_Cupin_sf"/>
</dbReference>
<sequence>METISQGPVPANGAIGRTADTGTTELQFVAVFKAAEYQEVSLSSWPTHTPPALVAQRLNISLEDLARFPADRPAITPG</sequence>